<dbReference type="InterPro" id="IPR010934">
    <property type="entry name" value="NADH_DH_su5_C"/>
</dbReference>
<dbReference type="EMBL" id="EU520641">
    <property type="protein sequence ID" value="ACA49828.1"/>
    <property type="molecule type" value="Genomic_DNA"/>
</dbReference>
<feature type="transmembrane region" description="Helical" evidence="17">
    <location>
        <begin position="169"/>
        <end position="187"/>
    </location>
</feature>
<name>B2CKE0_9ARAC</name>
<keyword evidence="8" id="KW-0999">Mitochondrion inner membrane</keyword>
<evidence type="ECO:0000256" key="2">
    <source>
        <dbReference type="ARBA" id="ARBA00004448"/>
    </source>
</evidence>
<evidence type="ECO:0000256" key="11">
    <source>
        <dbReference type="ARBA" id="ARBA00022989"/>
    </source>
</evidence>
<keyword evidence="7 17" id="KW-0812">Transmembrane</keyword>
<dbReference type="PANTHER" id="PTHR42829:SF2">
    <property type="entry name" value="NADH-UBIQUINONE OXIDOREDUCTASE CHAIN 5"/>
    <property type="match status" value="1"/>
</dbReference>
<dbReference type="GO" id="GO:0008137">
    <property type="term" value="F:NADH dehydrogenase (ubiquinone) activity"/>
    <property type="evidence" value="ECO:0007669"/>
    <property type="project" value="UniProtKB-EC"/>
</dbReference>
<dbReference type="InterPro" id="IPR001516">
    <property type="entry name" value="Proton_antipo_N"/>
</dbReference>
<dbReference type="PANTHER" id="PTHR42829">
    <property type="entry name" value="NADH-UBIQUINONE OXIDOREDUCTASE CHAIN 5"/>
    <property type="match status" value="1"/>
</dbReference>
<feature type="transmembrane region" description="Helical" evidence="17">
    <location>
        <begin position="448"/>
        <end position="467"/>
    </location>
</feature>
<feature type="transmembrane region" description="Helical" evidence="17">
    <location>
        <begin position="538"/>
        <end position="558"/>
    </location>
</feature>
<evidence type="ECO:0000256" key="9">
    <source>
        <dbReference type="ARBA" id="ARBA00022967"/>
    </source>
</evidence>
<keyword evidence="5 17" id="KW-0813">Transport</keyword>
<comment type="function">
    <text evidence="17">Core subunit of the mitochondrial membrane respiratory chain NADH dehydrogenase (Complex I) which catalyzes electron transfer from NADH through the respiratory chain, using ubiquinone as an electron acceptor. Essential for the catalytic activity and assembly of complex I.</text>
</comment>
<evidence type="ECO:0000256" key="12">
    <source>
        <dbReference type="ARBA" id="ARBA00023027"/>
    </source>
</evidence>
<evidence type="ECO:0000256" key="4">
    <source>
        <dbReference type="ARBA" id="ARBA00021096"/>
    </source>
</evidence>
<evidence type="ECO:0000256" key="5">
    <source>
        <dbReference type="ARBA" id="ARBA00022448"/>
    </source>
</evidence>
<evidence type="ECO:0000256" key="15">
    <source>
        <dbReference type="ARBA" id="ARBA00023136"/>
    </source>
</evidence>
<gene>
    <name evidence="21" type="primary">ND5</name>
</gene>
<feature type="transmembrane region" description="Helical" evidence="17">
    <location>
        <begin position="415"/>
        <end position="436"/>
    </location>
</feature>
<feature type="transmembrane region" description="Helical" evidence="17">
    <location>
        <begin position="81"/>
        <end position="98"/>
    </location>
</feature>
<evidence type="ECO:0000256" key="3">
    <source>
        <dbReference type="ARBA" id="ARBA00012944"/>
    </source>
</evidence>
<evidence type="ECO:0000256" key="13">
    <source>
        <dbReference type="ARBA" id="ARBA00023075"/>
    </source>
</evidence>
<comment type="subcellular location">
    <subcellularLocation>
        <location evidence="2">Mitochondrion inner membrane</location>
        <topology evidence="2">Multi-pass membrane protein</topology>
    </subcellularLocation>
</comment>
<feature type="domain" description="NADH dehydrogenase subunit 5 C-terminal" evidence="20">
    <location>
        <begin position="384"/>
        <end position="558"/>
    </location>
</feature>
<protein>
    <recommendedName>
        <fullName evidence="4 17">NADH-ubiquinone oxidoreductase chain 5</fullName>
        <ecNumber evidence="3 17">7.1.1.2</ecNumber>
    </recommendedName>
</protein>
<feature type="domain" description="NADH:quinone oxidoreductase/Mrp antiporter transmembrane" evidence="18">
    <location>
        <begin position="99"/>
        <end position="380"/>
    </location>
</feature>
<dbReference type="GO" id="GO:0015990">
    <property type="term" value="P:electron transport coupled proton transport"/>
    <property type="evidence" value="ECO:0007669"/>
    <property type="project" value="TreeGrafter"/>
</dbReference>
<dbReference type="Pfam" id="PF00662">
    <property type="entry name" value="Proton_antipo_N"/>
    <property type="match status" value="1"/>
</dbReference>
<evidence type="ECO:0000256" key="1">
    <source>
        <dbReference type="ARBA" id="ARBA00003257"/>
    </source>
</evidence>
<dbReference type="EC" id="7.1.1.2" evidence="3 17"/>
<feature type="transmembrane region" description="Helical" evidence="17">
    <location>
        <begin position="330"/>
        <end position="348"/>
    </location>
</feature>
<feature type="transmembrane region" description="Helical" evidence="17">
    <location>
        <begin position="232"/>
        <end position="256"/>
    </location>
</feature>
<evidence type="ECO:0000259" key="20">
    <source>
        <dbReference type="Pfam" id="PF06455"/>
    </source>
</evidence>
<evidence type="ECO:0000259" key="18">
    <source>
        <dbReference type="Pfam" id="PF00361"/>
    </source>
</evidence>
<feature type="transmembrane region" description="Helical" evidence="17">
    <location>
        <begin position="263"/>
        <end position="285"/>
    </location>
</feature>
<feature type="domain" description="NADH-Ubiquinone oxidoreductase (complex I) chain 5 N-terminal" evidence="19">
    <location>
        <begin position="41"/>
        <end position="83"/>
    </location>
</feature>
<evidence type="ECO:0000256" key="8">
    <source>
        <dbReference type="ARBA" id="ARBA00022792"/>
    </source>
</evidence>
<keyword evidence="9" id="KW-1278">Translocase</keyword>
<feature type="transmembrane region" description="Helical" evidence="17">
    <location>
        <begin position="48"/>
        <end position="69"/>
    </location>
</feature>
<sequence length="559" mass="61882">MRVGMMLLGVSLLLLIYGMKMIFCEKVIYLSYDFGGGVAEVGVEFLFDWVSVMFYSIVLLISGMILIYSEDYMKGDKSVDRFMYMMVGFITSMGLVVFSSNLILLLFGWDGLGLVSYCLVIYYQNSSSFNAGMITILMNRIGDVGLLVCVGLMMGMFSLNYVWYVSIEIIWEFSLLLVGLMMLAGMTKSAQIPFSAWLPAAMAAPTPVSSLVHSSTLVAAGVFLLIRVGECLGSLGSVLFMSGVLTMMMAGVGANFESDLKKVIALSTLSQLGIMMMIVSLGQWYMAYFHMMIHALFKAMMFMCVGGMIHGSAGNQDVRMFGGMMFSSPMVGVGLSVSSMALMGYPFLAGFYSKDLILEYMSFDKSNMFIFLLLVFSFIMTVSYSLKIGFYPMWGAVKGGNFMNYMEMKYMNVSMLMLFILSIIGGAMFSWIIFPFGNMMMMTGLEKMMGVLIVMMGAWVGFGSLIIGSKIMKWGVWLGSFLGGMWFMGSLSGNPILKVMIGGDVYLVGDMVWNEYFVLGVPSLIMSKSCKIIEGLQMIELSNFLMCLLLIVSFFIVIL</sequence>
<evidence type="ECO:0000256" key="17">
    <source>
        <dbReference type="RuleBase" id="RU003404"/>
    </source>
</evidence>
<keyword evidence="13 17" id="KW-0830">Ubiquinone</keyword>
<evidence type="ECO:0000313" key="21">
    <source>
        <dbReference type="EMBL" id="ACA49828.1"/>
    </source>
</evidence>
<evidence type="ECO:0000256" key="10">
    <source>
        <dbReference type="ARBA" id="ARBA00022982"/>
    </source>
</evidence>
<dbReference type="Pfam" id="PF00361">
    <property type="entry name" value="Proton_antipo_M"/>
    <property type="match status" value="1"/>
</dbReference>
<dbReference type="GO" id="GO:0042773">
    <property type="term" value="P:ATP synthesis coupled electron transport"/>
    <property type="evidence" value="ECO:0007669"/>
    <property type="project" value="InterPro"/>
</dbReference>
<dbReference type="InterPro" id="IPR001750">
    <property type="entry name" value="ND/Mrp_TM"/>
</dbReference>
<keyword evidence="6" id="KW-0679">Respiratory chain</keyword>
<evidence type="ECO:0000256" key="7">
    <source>
        <dbReference type="ARBA" id="ARBA00022692"/>
    </source>
</evidence>
<dbReference type="GO" id="GO:0005743">
    <property type="term" value="C:mitochondrial inner membrane"/>
    <property type="evidence" value="ECO:0007669"/>
    <property type="project" value="UniProtKB-SubCell"/>
</dbReference>
<geneLocation type="mitochondrion" evidence="21"/>
<organism evidence="21">
    <name type="scientific">Phrynus sp. 1 SEM-2008</name>
    <dbReference type="NCBI Taxonomy" id="507471"/>
    <lineage>
        <taxon>Eukaryota</taxon>
        <taxon>Metazoa</taxon>
        <taxon>Ecdysozoa</taxon>
        <taxon>Arthropoda</taxon>
        <taxon>Chelicerata</taxon>
        <taxon>Arachnida</taxon>
        <taxon>Amblypygi</taxon>
        <taxon>Phrynidae</taxon>
        <taxon>Phrynus</taxon>
    </lineage>
</organism>
<dbReference type="Pfam" id="PF06455">
    <property type="entry name" value="NADH5_C"/>
    <property type="match status" value="1"/>
</dbReference>
<evidence type="ECO:0000256" key="16">
    <source>
        <dbReference type="ARBA" id="ARBA00049551"/>
    </source>
</evidence>
<comment type="catalytic activity">
    <reaction evidence="16 17">
        <text>a ubiquinone + NADH + 5 H(+)(in) = a ubiquinol + NAD(+) + 4 H(+)(out)</text>
        <dbReference type="Rhea" id="RHEA:29091"/>
        <dbReference type="Rhea" id="RHEA-COMP:9565"/>
        <dbReference type="Rhea" id="RHEA-COMP:9566"/>
        <dbReference type="ChEBI" id="CHEBI:15378"/>
        <dbReference type="ChEBI" id="CHEBI:16389"/>
        <dbReference type="ChEBI" id="CHEBI:17976"/>
        <dbReference type="ChEBI" id="CHEBI:57540"/>
        <dbReference type="ChEBI" id="CHEBI:57945"/>
        <dbReference type="EC" id="7.1.1.2"/>
    </reaction>
</comment>
<dbReference type="InterPro" id="IPR003945">
    <property type="entry name" value="NU5C-like"/>
</dbReference>
<feature type="transmembrane region" description="Helical" evidence="17">
    <location>
        <begin position="208"/>
        <end position="226"/>
    </location>
</feature>
<dbReference type="GO" id="GO:0003954">
    <property type="term" value="F:NADH dehydrogenase activity"/>
    <property type="evidence" value="ECO:0007669"/>
    <property type="project" value="TreeGrafter"/>
</dbReference>
<keyword evidence="10" id="KW-0249">Electron transport</keyword>
<feature type="transmembrane region" description="Helical" evidence="17">
    <location>
        <begin position="474"/>
        <end position="493"/>
    </location>
</feature>
<keyword evidence="15 17" id="KW-0472">Membrane</keyword>
<proteinExistence type="inferred from homology"/>
<comment type="similarity">
    <text evidence="17">Belongs to the complex I subunit 5 family.</text>
</comment>
<keyword evidence="12 17" id="KW-0520">NAD</keyword>
<reference evidence="21" key="1">
    <citation type="journal article" date="2008" name="Mol. Biol. Evol.">
        <title>Parallel evolution of truncated transfer RNA genes in arachnid mitochondrial genomes.</title>
        <authorList>
            <person name="Masta S.E."/>
            <person name="Boore J.L."/>
        </authorList>
    </citation>
    <scope>NUCLEOTIDE SEQUENCE</scope>
</reference>
<dbReference type="AlphaFoldDB" id="B2CKE0"/>
<evidence type="ECO:0000256" key="6">
    <source>
        <dbReference type="ARBA" id="ARBA00022660"/>
    </source>
</evidence>
<comment type="function">
    <text evidence="1">Core subunit of the mitochondrial membrane respiratory chain NADH dehydrogenase (Complex I) that is believed to belong to the minimal assembly required for catalysis. Complex I functions in the transfer of electrons from NADH to the respiratory chain. The immediate electron acceptor for the enzyme is believed to be ubiquinone.</text>
</comment>
<keyword evidence="14 17" id="KW-0496">Mitochondrion</keyword>
<accession>B2CKE0</accession>
<evidence type="ECO:0000256" key="14">
    <source>
        <dbReference type="ARBA" id="ARBA00023128"/>
    </source>
</evidence>
<keyword evidence="11 17" id="KW-1133">Transmembrane helix</keyword>
<evidence type="ECO:0000259" key="19">
    <source>
        <dbReference type="Pfam" id="PF00662"/>
    </source>
</evidence>
<feature type="transmembrane region" description="Helical" evidence="17">
    <location>
        <begin position="368"/>
        <end position="394"/>
    </location>
</feature>
<dbReference type="PRINTS" id="PR01434">
    <property type="entry name" value="NADHDHGNASE5"/>
</dbReference>